<evidence type="ECO:0000313" key="3">
    <source>
        <dbReference type="Proteomes" id="UP000800096"/>
    </source>
</evidence>
<dbReference type="Proteomes" id="UP000800096">
    <property type="component" value="Unassembled WGS sequence"/>
</dbReference>
<keyword evidence="3" id="KW-1185">Reference proteome</keyword>
<feature type="compositionally biased region" description="Basic and acidic residues" evidence="1">
    <location>
        <begin position="239"/>
        <end position="251"/>
    </location>
</feature>
<dbReference type="AlphaFoldDB" id="A0A6A5Q4R3"/>
<gene>
    <name evidence="2" type="ORF">BDU57DRAFT_108782</name>
</gene>
<proteinExistence type="predicted"/>
<sequence>MPQQRIQMQQPSAQHNAALNNNLNAGLNLIDHLIIHVYKSDPALLPQRNEIITSSHIDKFTYSIWQICLTENNGNLLTGAARTSSMFDDVKIRTLSIMNLLPSWWFMRERLVGLLNGTGRPLDDSDMEIVYGQAYATAVRVVQVLGQDRGAMRRDRGYARMGPANGPAHVKREDGFAHMSPRNGAVGMGHFDGFALRSPGNFPVRRSHIEGYTQMSPLNGSGRTGRDDGFAQMSPENGPVRRRDVEGHTQEVPHNGSVRMGQDEGFAHLSPGNASPTHKDNGDGFLQMSPNQGSIHDHHGGSLAQMSSGDVPVRMDHGNDLAQMNQDHDSFDLGNGHDFAQMAPHDEHTAGDQAGIEGEFYQDEKPSNNF</sequence>
<feature type="region of interest" description="Disordered" evidence="1">
    <location>
        <begin position="211"/>
        <end position="370"/>
    </location>
</feature>
<name>A0A6A5Q4R3_AMPQU</name>
<evidence type="ECO:0000256" key="1">
    <source>
        <dbReference type="SAM" id="MobiDB-lite"/>
    </source>
</evidence>
<evidence type="ECO:0000313" key="2">
    <source>
        <dbReference type="EMBL" id="KAF1911051.1"/>
    </source>
</evidence>
<organism evidence="2 3">
    <name type="scientific">Ampelomyces quisqualis</name>
    <name type="common">Powdery mildew agent</name>
    <dbReference type="NCBI Taxonomy" id="50730"/>
    <lineage>
        <taxon>Eukaryota</taxon>
        <taxon>Fungi</taxon>
        <taxon>Dikarya</taxon>
        <taxon>Ascomycota</taxon>
        <taxon>Pezizomycotina</taxon>
        <taxon>Dothideomycetes</taxon>
        <taxon>Pleosporomycetidae</taxon>
        <taxon>Pleosporales</taxon>
        <taxon>Pleosporineae</taxon>
        <taxon>Phaeosphaeriaceae</taxon>
        <taxon>Ampelomyces</taxon>
    </lineage>
</organism>
<reference evidence="2" key="1">
    <citation type="journal article" date="2020" name="Stud. Mycol.">
        <title>101 Dothideomycetes genomes: a test case for predicting lifestyles and emergence of pathogens.</title>
        <authorList>
            <person name="Haridas S."/>
            <person name="Albert R."/>
            <person name="Binder M."/>
            <person name="Bloem J."/>
            <person name="Labutti K."/>
            <person name="Salamov A."/>
            <person name="Andreopoulos B."/>
            <person name="Baker S."/>
            <person name="Barry K."/>
            <person name="Bills G."/>
            <person name="Bluhm B."/>
            <person name="Cannon C."/>
            <person name="Castanera R."/>
            <person name="Culley D."/>
            <person name="Daum C."/>
            <person name="Ezra D."/>
            <person name="Gonzalez J."/>
            <person name="Henrissat B."/>
            <person name="Kuo A."/>
            <person name="Liang C."/>
            <person name="Lipzen A."/>
            <person name="Lutzoni F."/>
            <person name="Magnuson J."/>
            <person name="Mondo S."/>
            <person name="Nolan M."/>
            <person name="Ohm R."/>
            <person name="Pangilinan J."/>
            <person name="Park H.-J."/>
            <person name="Ramirez L."/>
            <person name="Alfaro M."/>
            <person name="Sun H."/>
            <person name="Tritt A."/>
            <person name="Yoshinaga Y."/>
            <person name="Zwiers L.-H."/>
            <person name="Turgeon B."/>
            <person name="Goodwin S."/>
            <person name="Spatafora J."/>
            <person name="Crous P."/>
            <person name="Grigoriev I."/>
        </authorList>
    </citation>
    <scope>NUCLEOTIDE SEQUENCE</scope>
    <source>
        <strain evidence="2">HMLAC05119</strain>
    </source>
</reference>
<dbReference type="OrthoDB" id="3777131at2759"/>
<accession>A0A6A5Q4R3</accession>
<protein>
    <submittedName>
        <fullName evidence="2">Uncharacterized protein</fullName>
    </submittedName>
</protein>
<dbReference type="EMBL" id="ML979146">
    <property type="protein sequence ID" value="KAF1911051.1"/>
    <property type="molecule type" value="Genomic_DNA"/>
</dbReference>